<feature type="coiled-coil region" evidence="2">
    <location>
        <begin position="675"/>
        <end position="702"/>
    </location>
</feature>
<dbReference type="Gene3D" id="1.25.40.10">
    <property type="entry name" value="Tetratricopeptide repeat domain"/>
    <property type="match status" value="3"/>
</dbReference>
<feature type="repeat" description="PPR" evidence="1">
    <location>
        <begin position="190"/>
        <end position="224"/>
    </location>
</feature>
<evidence type="ECO:0008006" key="5">
    <source>
        <dbReference type="Google" id="ProtNLM"/>
    </source>
</evidence>
<evidence type="ECO:0000256" key="1">
    <source>
        <dbReference type="PROSITE-ProRule" id="PRU00708"/>
    </source>
</evidence>
<dbReference type="Pfam" id="PF12854">
    <property type="entry name" value="PPR_1"/>
    <property type="match status" value="1"/>
</dbReference>
<gene>
    <name evidence="3" type="ORF">DAPPUDRAFT_304790</name>
</gene>
<dbReference type="GO" id="GO:0070129">
    <property type="term" value="P:regulation of mitochondrial translation"/>
    <property type="evidence" value="ECO:0000318"/>
    <property type="project" value="GO_Central"/>
</dbReference>
<evidence type="ECO:0000256" key="2">
    <source>
        <dbReference type="SAM" id="Coils"/>
    </source>
</evidence>
<dbReference type="InParanoid" id="E9FUW3"/>
<dbReference type="Proteomes" id="UP000000305">
    <property type="component" value="Unassembled WGS sequence"/>
</dbReference>
<dbReference type="FunCoup" id="E9FUW3">
    <property type="interactions" value="1775"/>
</dbReference>
<organism evidence="3 4">
    <name type="scientific">Daphnia pulex</name>
    <name type="common">Water flea</name>
    <dbReference type="NCBI Taxonomy" id="6669"/>
    <lineage>
        <taxon>Eukaryota</taxon>
        <taxon>Metazoa</taxon>
        <taxon>Ecdysozoa</taxon>
        <taxon>Arthropoda</taxon>
        <taxon>Crustacea</taxon>
        <taxon>Branchiopoda</taxon>
        <taxon>Diplostraca</taxon>
        <taxon>Cladocera</taxon>
        <taxon>Anomopoda</taxon>
        <taxon>Daphniidae</taxon>
        <taxon>Daphnia</taxon>
    </lineage>
</organism>
<dbReference type="PANTHER" id="PTHR46669:SF1">
    <property type="entry name" value="LEUCINE-RICH PPR MOTIF-CONTAINING PROTEIN, MITOCHONDRIAL"/>
    <property type="match status" value="1"/>
</dbReference>
<dbReference type="NCBIfam" id="TIGR00756">
    <property type="entry name" value="PPR"/>
    <property type="match status" value="1"/>
</dbReference>
<accession>E9FUW3</accession>
<name>E9FUW3_DAPPU</name>
<dbReference type="InterPro" id="IPR011990">
    <property type="entry name" value="TPR-like_helical_dom_sf"/>
</dbReference>
<dbReference type="KEGG" id="dpx:DAPPUDRAFT_304790"/>
<dbReference type="GO" id="GO:0005739">
    <property type="term" value="C:mitochondrion"/>
    <property type="evidence" value="ECO:0000318"/>
    <property type="project" value="GO_Central"/>
</dbReference>
<dbReference type="eggNOG" id="KOG4318">
    <property type="taxonomic scope" value="Eukaryota"/>
</dbReference>
<keyword evidence="2" id="KW-0175">Coiled coil</keyword>
<evidence type="ECO:0000313" key="3">
    <source>
        <dbReference type="EMBL" id="EFX88849.1"/>
    </source>
</evidence>
<evidence type="ECO:0000313" key="4">
    <source>
        <dbReference type="Proteomes" id="UP000000305"/>
    </source>
</evidence>
<dbReference type="EMBL" id="GL732525">
    <property type="protein sequence ID" value="EFX88849.1"/>
    <property type="molecule type" value="Genomic_DNA"/>
</dbReference>
<dbReference type="PROSITE" id="PS51375">
    <property type="entry name" value="PPR"/>
    <property type="match status" value="2"/>
</dbReference>
<sequence length="1365" mass="151819">MASMLRSGKFFRLFSNLTRSFDLNNGGRSNNELLLGARRGERETNIQRSFSAAQLPLKNLNDNAVQQPPISTINDSVDKAIEKAELDAKKSGRITKDDILDIIQKIKKQKTASTTQSLLLIRCCGNLVPEEPPISRTKLVEEVWKMFEGFGVPLDISHYNALLRVYLENEHSFDPMKFLHLLEGKEIQPNRVTYQRLLSAYCQKGDIDGASQILEIMKSKDLPIGEQVFNSLVMGHANTGDLESAKGVIKVMSQAGLEPDGETYRALLCGYAKHGHLQDLTSALSECKSKEIAIHDRSLMEVLYTAAVHGHSEIVDYLLSQMSRFSGYNQDCFNVILRLINLQQVDQAFKVLKTMKPIQLTNGQVSPQGNFFIKQIIKSNIPPQKVISLCDQIVETGLNTRAYFTALELSNALGKSEMSNLLLKQIQKQKEMLRPSAFWPLLTAQSKVSGEKGILDALRQMAAIQVMPNVDTISQRVLPFMADEEVGTLIRKLRAVDVPPSVVATSLIVRSLNNQDFTTAINVASKIFIRNESMQIRYAAREAYLKTRDASSTAKLLKSMLRVLETPDVENNVTDQAAGLAGPLIMEIFDRAPNPKLEVVEPLLKAMHENGISLPTSAIQHIQEKSSEEMTDSVAQLLVELGSGKLAPTDVFAYPSDKNKRNEGYQFKSVAAFIEFAKQNNLEQALKEKERLESNKFVFSNNLNVLLMDLYAQHERLDDALAILNAIYASTPDFNLTASKLFRLATSLLKGNRTEDMFKILERLNIASDEKQENVRFDIYSSRLLDVAVTKEDVELTSKLFEIFEKSGLKITGLVASSLVKVHVVRKDIETALKVFLECVEKYRITPYKSALVTQLIETEDAQRLQQIMDASIKVHGEMNSLYDLIFSFLECGRIRQAKKVLETPGLRAMMNRFEMACRRYVEDNRITELENLIKITKDVYGVDRLMMFQHMLSACIKTKDVARATALWTQMQEEDVQANPEFLEKLGKFLKENNEHVPFAVPDLPKEVTAPIPTSSSPSTSKSTVSAVVGKKSVIEPHPLMIEFATALKNGDINAAVELKKTYESQGNALSKSNVNNLIEAAVKGGVLDVATQLFVEAEQKGKLIFLRVFRFLMSALVASGDHKAIRTLGECISEQRKPMLSFENHLASAIACDPVAAVDYVDVLLNNVKTASAESNLKEEQLKALKSAFPEGGIMAIIEKNPNVIPKCQEIANLSLKLGQYGPTNSLWSYFVNNGNTTEAQSTWEILKSSPGAIKFQSICRKIRKTNDVDLAETLVKTLSSAEHVKPSAFGVAYSAWIDALCSKNDLDAAVVIINKALSEGVELSHLNSSALHSLQDECKKAGKSFPFSIPKLSENPVQSNAD</sequence>
<dbReference type="PANTHER" id="PTHR46669">
    <property type="entry name" value="LEUCINE-RICH PPR MOTIF-CONTAINING PROTEIN, MITOCHONDRIAL"/>
    <property type="match status" value="1"/>
</dbReference>
<protein>
    <recommendedName>
        <fullName evidence="5">Pentacotripeptide-repeat region of PRORP domain-containing protein</fullName>
    </recommendedName>
</protein>
<proteinExistence type="predicted"/>
<dbReference type="GO" id="GO:0003730">
    <property type="term" value="F:mRNA 3'-UTR binding"/>
    <property type="evidence" value="ECO:0000318"/>
    <property type="project" value="GO_Central"/>
</dbReference>
<dbReference type="InterPro" id="IPR033490">
    <property type="entry name" value="LRP130"/>
</dbReference>
<keyword evidence="4" id="KW-1185">Reference proteome</keyword>
<feature type="repeat" description="PPR" evidence="1">
    <location>
        <begin position="225"/>
        <end position="259"/>
    </location>
</feature>
<dbReference type="OrthoDB" id="1899580at2759"/>
<dbReference type="GO" id="GO:0005634">
    <property type="term" value="C:nucleus"/>
    <property type="evidence" value="ECO:0000318"/>
    <property type="project" value="GO_Central"/>
</dbReference>
<reference evidence="3 4" key="1">
    <citation type="journal article" date="2011" name="Science">
        <title>The ecoresponsive genome of Daphnia pulex.</title>
        <authorList>
            <person name="Colbourne J.K."/>
            <person name="Pfrender M.E."/>
            <person name="Gilbert D."/>
            <person name="Thomas W.K."/>
            <person name="Tucker A."/>
            <person name="Oakley T.H."/>
            <person name="Tokishita S."/>
            <person name="Aerts A."/>
            <person name="Arnold G.J."/>
            <person name="Basu M.K."/>
            <person name="Bauer D.J."/>
            <person name="Caceres C.E."/>
            <person name="Carmel L."/>
            <person name="Casola C."/>
            <person name="Choi J.H."/>
            <person name="Detter J.C."/>
            <person name="Dong Q."/>
            <person name="Dusheyko S."/>
            <person name="Eads B.D."/>
            <person name="Frohlich T."/>
            <person name="Geiler-Samerotte K.A."/>
            <person name="Gerlach D."/>
            <person name="Hatcher P."/>
            <person name="Jogdeo S."/>
            <person name="Krijgsveld J."/>
            <person name="Kriventseva E.V."/>
            <person name="Kultz D."/>
            <person name="Laforsch C."/>
            <person name="Lindquist E."/>
            <person name="Lopez J."/>
            <person name="Manak J.R."/>
            <person name="Muller J."/>
            <person name="Pangilinan J."/>
            <person name="Patwardhan R.P."/>
            <person name="Pitluck S."/>
            <person name="Pritham E.J."/>
            <person name="Rechtsteiner A."/>
            <person name="Rho M."/>
            <person name="Rogozin I.B."/>
            <person name="Sakarya O."/>
            <person name="Salamov A."/>
            <person name="Schaack S."/>
            <person name="Shapiro H."/>
            <person name="Shiga Y."/>
            <person name="Skalitzky C."/>
            <person name="Smith Z."/>
            <person name="Souvorov A."/>
            <person name="Sung W."/>
            <person name="Tang Z."/>
            <person name="Tsuchiya D."/>
            <person name="Tu H."/>
            <person name="Vos H."/>
            <person name="Wang M."/>
            <person name="Wolf Y.I."/>
            <person name="Yamagata H."/>
            <person name="Yamada T."/>
            <person name="Ye Y."/>
            <person name="Shaw J.R."/>
            <person name="Andrews J."/>
            <person name="Crease T.J."/>
            <person name="Tang H."/>
            <person name="Lucas S.M."/>
            <person name="Robertson H.M."/>
            <person name="Bork P."/>
            <person name="Koonin E.V."/>
            <person name="Zdobnov E.M."/>
            <person name="Grigoriev I.V."/>
            <person name="Lynch M."/>
            <person name="Boore J.L."/>
        </authorList>
    </citation>
    <scope>NUCLEOTIDE SEQUENCE [LARGE SCALE GENOMIC DNA]</scope>
</reference>
<dbReference type="Pfam" id="PF01535">
    <property type="entry name" value="PPR"/>
    <property type="match status" value="2"/>
</dbReference>
<dbReference type="InterPro" id="IPR002885">
    <property type="entry name" value="PPR_rpt"/>
</dbReference>
<dbReference type="HOGENOM" id="CLU_006166_0_0_1"/>
<dbReference type="STRING" id="6669.E9FUW3"/>
<dbReference type="OMA" id="HIDRNKI"/>